<feature type="domain" description="Tc1-like transposase DDE" evidence="1">
    <location>
        <begin position="5"/>
        <end position="145"/>
    </location>
</feature>
<dbReference type="GO" id="GO:0003676">
    <property type="term" value="F:nucleic acid binding"/>
    <property type="evidence" value="ECO:0007669"/>
    <property type="project" value="InterPro"/>
</dbReference>
<evidence type="ECO:0000313" key="2">
    <source>
        <dbReference type="EMBL" id="WTU45339.1"/>
    </source>
</evidence>
<proteinExistence type="predicted"/>
<dbReference type="Pfam" id="PF13358">
    <property type="entry name" value="DDE_3"/>
    <property type="match status" value="1"/>
</dbReference>
<dbReference type="AlphaFoldDB" id="A0AAU2HAY8"/>
<gene>
    <name evidence="2" type="ORF">OHV25_06050</name>
</gene>
<dbReference type="Gene3D" id="3.30.420.10">
    <property type="entry name" value="Ribonuclease H-like superfamily/Ribonuclease H"/>
    <property type="match status" value="1"/>
</dbReference>
<evidence type="ECO:0000259" key="1">
    <source>
        <dbReference type="Pfam" id="PF13358"/>
    </source>
</evidence>
<dbReference type="InterPro" id="IPR036397">
    <property type="entry name" value="RNaseH_sf"/>
</dbReference>
<name>A0AAU2HAY8_9ACTN</name>
<dbReference type="EMBL" id="CP108253">
    <property type="protein sequence ID" value="WTU45339.1"/>
    <property type="molecule type" value="Genomic_DNA"/>
</dbReference>
<sequence>MTPPTSRTWAKRGRTPVIRVRGRSQRRFSIAAMCCYKPGERSRLIFRPKRHVDHKRGGRRSFTWTDYRDLLTAAHHQLDAPLVLVWDNLNVHLDTRLRDFINAHDWVTSFQLPSYAPDLNPVEGIWSVIRRSGQCNTAFSDPDHLIRVLRRSLRELQYRSDVIDGCLAATGLTPPTSRPQRQ</sequence>
<dbReference type="InterPro" id="IPR038717">
    <property type="entry name" value="Tc1-like_DDE_dom"/>
</dbReference>
<accession>A0AAU2HAY8</accession>
<protein>
    <submittedName>
        <fullName evidence="2">Transposase</fullName>
    </submittedName>
</protein>
<organism evidence="2">
    <name type="scientific">Streptomyces sp. NBC_00060</name>
    <dbReference type="NCBI Taxonomy" id="2975636"/>
    <lineage>
        <taxon>Bacteria</taxon>
        <taxon>Bacillati</taxon>
        <taxon>Actinomycetota</taxon>
        <taxon>Actinomycetes</taxon>
        <taxon>Kitasatosporales</taxon>
        <taxon>Streptomycetaceae</taxon>
        <taxon>Streptomyces</taxon>
    </lineage>
</organism>
<reference evidence="2" key="1">
    <citation type="submission" date="2022-10" db="EMBL/GenBank/DDBJ databases">
        <title>The complete genomes of actinobacterial strains from the NBC collection.</title>
        <authorList>
            <person name="Joergensen T.S."/>
            <person name="Alvarez Arevalo M."/>
            <person name="Sterndorff E.B."/>
            <person name="Faurdal D."/>
            <person name="Vuksanovic O."/>
            <person name="Mourched A.-S."/>
            <person name="Charusanti P."/>
            <person name="Shaw S."/>
            <person name="Blin K."/>
            <person name="Weber T."/>
        </authorList>
    </citation>
    <scope>NUCLEOTIDE SEQUENCE</scope>
    <source>
        <strain evidence="2">NBC_00060</strain>
    </source>
</reference>